<dbReference type="Proteomes" id="UP000250043">
    <property type="component" value="Unassembled WGS sequence"/>
</dbReference>
<evidence type="ECO:0000313" key="4">
    <source>
        <dbReference type="Proteomes" id="UP000250043"/>
    </source>
</evidence>
<dbReference type="OrthoDB" id="4743193at2759"/>
<feature type="region of interest" description="Disordered" evidence="1">
    <location>
        <begin position="97"/>
        <end position="147"/>
    </location>
</feature>
<dbReference type="InterPro" id="IPR046496">
    <property type="entry name" value="DUF6589"/>
</dbReference>
<organism evidence="3 4">
    <name type="scientific">Obba rivulosa</name>
    <dbReference type="NCBI Taxonomy" id="1052685"/>
    <lineage>
        <taxon>Eukaryota</taxon>
        <taxon>Fungi</taxon>
        <taxon>Dikarya</taxon>
        <taxon>Basidiomycota</taxon>
        <taxon>Agaricomycotina</taxon>
        <taxon>Agaricomycetes</taxon>
        <taxon>Polyporales</taxon>
        <taxon>Gelatoporiaceae</taxon>
        <taxon>Obba</taxon>
    </lineage>
</organism>
<proteinExistence type="predicted"/>
<keyword evidence="4" id="KW-1185">Reference proteome</keyword>
<dbReference type="Pfam" id="PF20231">
    <property type="entry name" value="DUF6589"/>
    <property type="match status" value="1"/>
</dbReference>
<accession>A0A8E2AQH1</accession>
<evidence type="ECO:0000259" key="2">
    <source>
        <dbReference type="Pfam" id="PF20231"/>
    </source>
</evidence>
<sequence>MVELRDDGGELVEWLVNETETSELAKSWAIATVKRLCKNELTALAHKNTGLHFNATKASEEQLQEFETELLAETMQTRAPVAWELFGALLEANTTLANRRRKRKHKPCQRATRQASPHSSQPAETGDADVEMPPAAQNSHKDQGRCKKEHVRKSVLCMSIMLQSTNQRYNALQTMVGIFLHACSAPKAVIDLLSRLGLSISRSAINYAINHLSADSARQIEKLGRTLLSQKAYDNFDVELKHLVPTVEKPHDTLLHLTSGMLIKLEHGVVLDDLCCSDELWLNSIHNPSNIRRTDTMDWFRLVGDIHAEAQLSSGLTRRQHFHEWKFLIDLVVDGPEYFRQFRADLKEPEAVEKIPVVQSTQIPVMAMDINESTTAGNADVLTNLFKQAGIGSKNEDG</sequence>
<name>A0A8E2AQH1_9APHY</name>
<gene>
    <name evidence="3" type="ORF">OBBRIDRAFT_738596</name>
</gene>
<feature type="compositionally biased region" description="Polar residues" evidence="1">
    <location>
        <begin position="111"/>
        <end position="123"/>
    </location>
</feature>
<dbReference type="AlphaFoldDB" id="A0A8E2AQH1"/>
<dbReference type="EMBL" id="KV722543">
    <property type="protein sequence ID" value="OCH86114.1"/>
    <property type="molecule type" value="Genomic_DNA"/>
</dbReference>
<evidence type="ECO:0000313" key="3">
    <source>
        <dbReference type="EMBL" id="OCH86114.1"/>
    </source>
</evidence>
<feature type="compositionally biased region" description="Basic residues" evidence="1">
    <location>
        <begin position="98"/>
        <end position="108"/>
    </location>
</feature>
<protein>
    <recommendedName>
        <fullName evidence="2">DUF6589 domain-containing protein</fullName>
    </recommendedName>
</protein>
<feature type="domain" description="DUF6589" evidence="2">
    <location>
        <begin position="307"/>
        <end position="395"/>
    </location>
</feature>
<feature type="non-terminal residue" evidence="3">
    <location>
        <position position="398"/>
    </location>
</feature>
<evidence type="ECO:0000256" key="1">
    <source>
        <dbReference type="SAM" id="MobiDB-lite"/>
    </source>
</evidence>
<reference evidence="3 4" key="1">
    <citation type="submission" date="2016-07" db="EMBL/GenBank/DDBJ databases">
        <title>Draft genome of the white-rot fungus Obba rivulosa 3A-2.</title>
        <authorList>
            <consortium name="DOE Joint Genome Institute"/>
            <person name="Miettinen O."/>
            <person name="Riley R."/>
            <person name="Acob R."/>
            <person name="Barry K."/>
            <person name="Cullen D."/>
            <person name="De Vries R."/>
            <person name="Hainaut M."/>
            <person name="Hatakka A."/>
            <person name="Henrissat B."/>
            <person name="Hilden K."/>
            <person name="Kuo R."/>
            <person name="Labutti K."/>
            <person name="Lipzen A."/>
            <person name="Makela M.R."/>
            <person name="Sandor L."/>
            <person name="Spatafora J.W."/>
            <person name="Grigoriev I.V."/>
            <person name="Hibbett D.S."/>
        </authorList>
    </citation>
    <scope>NUCLEOTIDE SEQUENCE [LARGE SCALE GENOMIC DNA]</scope>
    <source>
        <strain evidence="3 4">3A-2</strain>
    </source>
</reference>